<feature type="chain" id="PRO_5047095903" description="Excalibur calcium-binding domain-containing protein" evidence="2">
    <location>
        <begin position="23"/>
        <end position="258"/>
    </location>
</feature>
<keyword evidence="4" id="KW-1185">Reference proteome</keyword>
<evidence type="ECO:0000256" key="1">
    <source>
        <dbReference type="SAM" id="MobiDB-lite"/>
    </source>
</evidence>
<dbReference type="RefSeq" id="WP_218391842.1">
    <property type="nucleotide sequence ID" value="NZ_JAHUZE010000002.1"/>
</dbReference>
<feature type="region of interest" description="Disordered" evidence="1">
    <location>
        <begin position="68"/>
        <end position="96"/>
    </location>
</feature>
<evidence type="ECO:0008006" key="5">
    <source>
        <dbReference type="Google" id="ProtNLM"/>
    </source>
</evidence>
<dbReference type="PROSITE" id="PS51257">
    <property type="entry name" value="PROKAR_LIPOPROTEIN"/>
    <property type="match status" value="1"/>
</dbReference>
<name>A0ABS6T087_9RHOB</name>
<evidence type="ECO:0000256" key="2">
    <source>
        <dbReference type="SAM" id="SignalP"/>
    </source>
</evidence>
<keyword evidence="2" id="KW-0732">Signal</keyword>
<sequence>MRLIATVSLAALALAACTPTMPDSGAGSRETQLSGGPAIPAAASVSAQPLVSEGAAIAAETSAALGLSTQSQSGGAPMSAMSPSATSADGTTGSASVATVEDGTQVTNPGAALSDEQNFQAVASRETIESDAERIAENRARYVQIEPTQLPQREGGNGASIVQYALKTNNPLGQQMYSRTGFAAEARFQRNCAKYTSPDRAQEAFLDAGGPQRDRMGIDPDGDGFACYWDPTPFREARNGAPEVVTQYVDVETPGVSE</sequence>
<comment type="caution">
    <text evidence="3">The sequence shown here is derived from an EMBL/GenBank/DDBJ whole genome shotgun (WGS) entry which is preliminary data.</text>
</comment>
<evidence type="ECO:0000313" key="4">
    <source>
        <dbReference type="Proteomes" id="UP000756530"/>
    </source>
</evidence>
<accession>A0ABS6T087</accession>
<evidence type="ECO:0000313" key="3">
    <source>
        <dbReference type="EMBL" id="MBV7378653.1"/>
    </source>
</evidence>
<feature type="compositionally biased region" description="Low complexity" evidence="1">
    <location>
        <begin position="68"/>
        <end position="88"/>
    </location>
</feature>
<organism evidence="3 4">
    <name type="scientific">Maritimibacter dapengensis</name>
    <dbReference type="NCBI Taxonomy" id="2836868"/>
    <lineage>
        <taxon>Bacteria</taxon>
        <taxon>Pseudomonadati</taxon>
        <taxon>Pseudomonadota</taxon>
        <taxon>Alphaproteobacteria</taxon>
        <taxon>Rhodobacterales</taxon>
        <taxon>Roseobacteraceae</taxon>
        <taxon>Maritimibacter</taxon>
    </lineage>
</organism>
<protein>
    <recommendedName>
        <fullName evidence="5">Excalibur calcium-binding domain-containing protein</fullName>
    </recommendedName>
</protein>
<dbReference type="Proteomes" id="UP000756530">
    <property type="component" value="Unassembled WGS sequence"/>
</dbReference>
<proteinExistence type="predicted"/>
<dbReference type="EMBL" id="JAHUZE010000002">
    <property type="protein sequence ID" value="MBV7378653.1"/>
    <property type="molecule type" value="Genomic_DNA"/>
</dbReference>
<gene>
    <name evidence="3" type="ORF">KJP28_06910</name>
</gene>
<reference evidence="3 4" key="1">
    <citation type="submission" date="2021-05" db="EMBL/GenBank/DDBJ databases">
        <title>Culturable bacteria isolated from Daya Bay.</title>
        <authorList>
            <person name="Zheng W."/>
            <person name="Yu S."/>
            <person name="Huang Y."/>
        </authorList>
    </citation>
    <scope>NUCLEOTIDE SEQUENCE [LARGE SCALE GENOMIC DNA]</scope>
    <source>
        <strain evidence="3 4">DP4N28-5</strain>
    </source>
</reference>
<feature type="signal peptide" evidence="2">
    <location>
        <begin position="1"/>
        <end position="22"/>
    </location>
</feature>